<reference evidence="1" key="1">
    <citation type="journal article" date="2023" name="Mol. Phylogenet. Evol.">
        <title>Genome-scale phylogeny and comparative genomics of the fungal order Sordariales.</title>
        <authorList>
            <person name="Hensen N."/>
            <person name="Bonometti L."/>
            <person name="Westerberg I."/>
            <person name="Brannstrom I.O."/>
            <person name="Guillou S."/>
            <person name="Cros-Aarteil S."/>
            <person name="Calhoun S."/>
            <person name="Haridas S."/>
            <person name="Kuo A."/>
            <person name="Mondo S."/>
            <person name="Pangilinan J."/>
            <person name="Riley R."/>
            <person name="LaButti K."/>
            <person name="Andreopoulos B."/>
            <person name="Lipzen A."/>
            <person name="Chen C."/>
            <person name="Yan M."/>
            <person name="Daum C."/>
            <person name="Ng V."/>
            <person name="Clum A."/>
            <person name="Steindorff A."/>
            <person name="Ohm R.A."/>
            <person name="Martin F."/>
            <person name="Silar P."/>
            <person name="Natvig D.O."/>
            <person name="Lalanne C."/>
            <person name="Gautier V."/>
            <person name="Ament-Velasquez S.L."/>
            <person name="Kruys A."/>
            <person name="Hutchinson M.I."/>
            <person name="Powell A.J."/>
            <person name="Barry K."/>
            <person name="Miller A.N."/>
            <person name="Grigoriev I.V."/>
            <person name="Debuchy R."/>
            <person name="Gladieux P."/>
            <person name="Hiltunen Thoren M."/>
            <person name="Johannesson H."/>
        </authorList>
    </citation>
    <scope>NUCLEOTIDE SEQUENCE</scope>
    <source>
        <strain evidence="1">CBS 118394</strain>
    </source>
</reference>
<sequence>MTSRFCRWKPCGEVQSFGGKFCTKHTCGGGLDGDCTNKIAFEGAERCIHHKCSVVDCIATKLDYSDVNYCLAHFQGSGGAGFSSNNTQEIPLNPELPPSTPDEELAVVDPKSTALVLYNNGQRDSSYKFDSPCRNASCNQRATGQSPYCRLHKCWRPSCNAERGFEAKMQKWSQGCGNHTCRYKGCLSLREKGSDYCAGHLQPCKVYNCPRRAHNNGPWCNYRACLIIKRLLLPSSTGSSAD</sequence>
<keyword evidence="2" id="KW-1185">Reference proteome</keyword>
<comment type="caution">
    <text evidence="1">The sequence shown here is derived from an EMBL/GenBank/DDBJ whole genome shotgun (WGS) entry which is preliminary data.</text>
</comment>
<organism evidence="1 2">
    <name type="scientific">Apodospora peruviana</name>
    <dbReference type="NCBI Taxonomy" id="516989"/>
    <lineage>
        <taxon>Eukaryota</taxon>
        <taxon>Fungi</taxon>
        <taxon>Dikarya</taxon>
        <taxon>Ascomycota</taxon>
        <taxon>Pezizomycotina</taxon>
        <taxon>Sordariomycetes</taxon>
        <taxon>Sordariomycetidae</taxon>
        <taxon>Sordariales</taxon>
        <taxon>Lasiosphaeriaceae</taxon>
        <taxon>Apodospora</taxon>
    </lineage>
</organism>
<gene>
    <name evidence="1" type="ORF">B0H66DRAFT_369067</name>
</gene>
<dbReference type="Proteomes" id="UP001283341">
    <property type="component" value="Unassembled WGS sequence"/>
</dbReference>
<evidence type="ECO:0000313" key="1">
    <source>
        <dbReference type="EMBL" id="KAK3313981.1"/>
    </source>
</evidence>
<reference evidence="1" key="2">
    <citation type="submission" date="2023-06" db="EMBL/GenBank/DDBJ databases">
        <authorList>
            <consortium name="Lawrence Berkeley National Laboratory"/>
            <person name="Haridas S."/>
            <person name="Hensen N."/>
            <person name="Bonometti L."/>
            <person name="Westerberg I."/>
            <person name="Brannstrom I.O."/>
            <person name="Guillou S."/>
            <person name="Cros-Aarteil S."/>
            <person name="Calhoun S."/>
            <person name="Kuo A."/>
            <person name="Mondo S."/>
            <person name="Pangilinan J."/>
            <person name="Riley R."/>
            <person name="Labutti K."/>
            <person name="Andreopoulos B."/>
            <person name="Lipzen A."/>
            <person name="Chen C."/>
            <person name="Yanf M."/>
            <person name="Daum C."/>
            <person name="Ng V."/>
            <person name="Clum A."/>
            <person name="Steindorff A."/>
            <person name="Ohm R."/>
            <person name="Martin F."/>
            <person name="Silar P."/>
            <person name="Natvig D."/>
            <person name="Lalanne C."/>
            <person name="Gautier V."/>
            <person name="Ament-Velasquez S.L."/>
            <person name="Kruys A."/>
            <person name="Hutchinson M.I."/>
            <person name="Powell A.J."/>
            <person name="Barry K."/>
            <person name="Miller A.N."/>
            <person name="Grigoriev I.V."/>
            <person name="Debuchy R."/>
            <person name="Gladieux P."/>
            <person name="Thoren M.H."/>
            <person name="Johannesson H."/>
        </authorList>
    </citation>
    <scope>NUCLEOTIDE SEQUENCE</scope>
    <source>
        <strain evidence="1">CBS 118394</strain>
    </source>
</reference>
<dbReference type="AlphaFoldDB" id="A0AAE0LZT5"/>
<name>A0AAE0LZT5_9PEZI</name>
<evidence type="ECO:0000313" key="2">
    <source>
        <dbReference type="Proteomes" id="UP001283341"/>
    </source>
</evidence>
<protein>
    <submittedName>
        <fullName evidence="1">Uncharacterized protein</fullName>
    </submittedName>
</protein>
<dbReference type="EMBL" id="JAUEDM010000007">
    <property type="protein sequence ID" value="KAK3313981.1"/>
    <property type="molecule type" value="Genomic_DNA"/>
</dbReference>
<accession>A0AAE0LZT5</accession>
<proteinExistence type="predicted"/>